<dbReference type="EMBL" id="JAAROP010000006">
    <property type="protein sequence ID" value="MBC1322849.1"/>
    <property type="molecule type" value="Genomic_DNA"/>
</dbReference>
<dbReference type="SUPFAM" id="SSF51161">
    <property type="entry name" value="Trimeric LpxA-like enzymes"/>
    <property type="match status" value="1"/>
</dbReference>
<dbReference type="InterPro" id="IPR011004">
    <property type="entry name" value="Trimer_LpxA-like_sf"/>
</dbReference>
<keyword evidence="1" id="KW-0012">Acyltransferase</keyword>
<reference evidence="1 2" key="1">
    <citation type="submission" date="2020-03" db="EMBL/GenBank/DDBJ databases">
        <title>Soil Listeria distribution.</title>
        <authorList>
            <person name="Liao J."/>
            <person name="Wiedmann M."/>
        </authorList>
    </citation>
    <scope>NUCLEOTIDE SEQUENCE [LARGE SCALE GENOMIC DNA]</scope>
    <source>
        <strain evidence="1 2">FSL L7-1829</strain>
    </source>
</reference>
<dbReference type="PANTHER" id="PTHR43300">
    <property type="entry name" value="ACETYLTRANSFERASE"/>
    <property type="match status" value="1"/>
</dbReference>
<dbReference type="CDD" id="cd04647">
    <property type="entry name" value="LbH_MAT_like"/>
    <property type="match status" value="1"/>
</dbReference>
<dbReference type="Gene3D" id="2.160.10.10">
    <property type="entry name" value="Hexapeptide repeat proteins"/>
    <property type="match status" value="1"/>
</dbReference>
<proteinExistence type="predicted"/>
<keyword evidence="1" id="KW-0808">Transferase</keyword>
<comment type="caution">
    <text evidence="1">The sequence shown here is derived from an EMBL/GenBank/DDBJ whole genome shotgun (WGS) entry which is preliminary data.</text>
</comment>
<name>A0A7X0T5B3_LISWE</name>
<dbReference type="InterPro" id="IPR001451">
    <property type="entry name" value="Hexapep"/>
</dbReference>
<gene>
    <name evidence="1" type="ORF">HB853_07815</name>
</gene>
<dbReference type="AlphaFoldDB" id="A0A7X0T5B3"/>
<dbReference type="RefSeq" id="WP_185305262.1">
    <property type="nucleotide sequence ID" value="NZ_JACTLN010000005.1"/>
</dbReference>
<organism evidence="1 2">
    <name type="scientific">Listeria welshimeri</name>
    <dbReference type="NCBI Taxonomy" id="1643"/>
    <lineage>
        <taxon>Bacteria</taxon>
        <taxon>Bacillati</taxon>
        <taxon>Bacillota</taxon>
        <taxon>Bacilli</taxon>
        <taxon>Bacillales</taxon>
        <taxon>Listeriaceae</taxon>
        <taxon>Listeria</taxon>
    </lineage>
</organism>
<protein>
    <submittedName>
        <fullName evidence="1">Acyltransferase</fullName>
    </submittedName>
</protein>
<dbReference type="PANTHER" id="PTHR43300:SF6">
    <property type="entry name" value="ACETYLTRANSFERASE YVOF-RELATED"/>
    <property type="match status" value="1"/>
</dbReference>
<dbReference type="GO" id="GO:0016746">
    <property type="term" value="F:acyltransferase activity"/>
    <property type="evidence" value="ECO:0007669"/>
    <property type="project" value="UniProtKB-KW"/>
</dbReference>
<evidence type="ECO:0000313" key="1">
    <source>
        <dbReference type="EMBL" id="MBC1322849.1"/>
    </source>
</evidence>
<accession>A0A7X0T5B3</accession>
<evidence type="ECO:0000313" key="2">
    <source>
        <dbReference type="Proteomes" id="UP000522007"/>
    </source>
</evidence>
<sequence length="165" mass="18524">MRRLDRFKAPDESVNTLFQVYKTISFWRAFKNTLVIEFGRFFPWMGGKRRIYRACLGMKIGEKTAIAYKVMPDLFFPEKITIGENSIIGYHTTILTHEYLLSEYRVGEVVIGRNVMVGANVTILPGTKIGDGAIVAAGAVVSKDIPPESFAYGNPLIIKEKATLE</sequence>
<dbReference type="Pfam" id="PF00132">
    <property type="entry name" value="Hexapep"/>
    <property type="match status" value="1"/>
</dbReference>
<dbReference type="Proteomes" id="UP000522007">
    <property type="component" value="Unassembled WGS sequence"/>
</dbReference>
<dbReference type="InterPro" id="IPR050179">
    <property type="entry name" value="Trans_hexapeptide_repeat"/>
</dbReference>